<evidence type="ECO:0000313" key="1">
    <source>
        <dbReference type="EMBL" id="KAI9511343.1"/>
    </source>
</evidence>
<gene>
    <name evidence="1" type="ORF">F5148DRAFT_358458</name>
</gene>
<protein>
    <submittedName>
        <fullName evidence="1">Uncharacterized protein</fullName>
    </submittedName>
</protein>
<dbReference type="Proteomes" id="UP001207468">
    <property type="component" value="Unassembled WGS sequence"/>
</dbReference>
<dbReference type="EMBL" id="JAGFNK010000023">
    <property type="protein sequence ID" value="KAI9511343.1"/>
    <property type="molecule type" value="Genomic_DNA"/>
</dbReference>
<evidence type="ECO:0000313" key="2">
    <source>
        <dbReference type="Proteomes" id="UP001207468"/>
    </source>
</evidence>
<keyword evidence="2" id="KW-1185">Reference proteome</keyword>
<comment type="caution">
    <text evidence="1">The sequence shown here is derived from an EMBL/GenBank/DDBJ whole genome shotgun (WGS) entry which is preliminary data.</text>
</comment>
<reference evidence="1" key="1">
    <citation type="submission" date="2021-03" db="EMBL/GenBank/DDBJ databases">
        <title>Evolutionary priming and transition to the ectomycorrhizal habit in an iconic lineage of mushroom-forming fungi: is preadaptation a requirement?</title>
        <authorList>
            <consortium name="DOE Joint Genome Institute"/>
            <person name="Looney B.P."/>
            <person name="Miyauchi S."/>
            <person name="Morin E."/>
            <person name="Drula E."/>
            <person name="Courty P.E."/>
            <person name="Chicoki N."/>
            <person name="Fauchery L."/>
            <person name="Kohler A."/>
            <person name="Kuo A."/>
            <person name="LaButti K."/>
            <person name="Pangilinan J."/>
            <person name="Lipzen A."/>
            <person name="Riley R."/>
            <person name="Andreopoulos W."/>
            <person name="He G."/>
            <person name="Johnson J."/>
            <person name="Barry K.W."/>
            <person name="Grigoriev I.V."/>
            <person name="Nagy L."/>
            <person name="Hibbett D."/>
            <person name="Henrissat B."/>
            <person name="Matheny P.B."/>
            <person name="Labbe J."/>
            <person name="Martin A.F."/>
        </authorList>
    </citation>
    <scope>NUCLEOTIDE SEQUENCE</scope>
    <source>
        <strain evidence="1">BPL698</strain>
    </source>
</reference>
<organism evidence="1 2">
    <name type="scientific">Russula earlei</name>
    <dbReference type="NCBI Taxonomy" id="71964"/>
    <lineage>
        <taxon>Eukaryota</taxon>
        <taxon>Fungi</taxon>
        <taxon>Dikarya</taxon>
        <taxon>Basidiomycota</taxon>
        <taxon>Agaricomycotina</taxon>
        <taxon>Agaricomycetes</taxon>
        <taxon>Russulales</taxon>
        <taxon>Russulaceae</taxon>
        <taxon>Russula</taxon>
    </lineage>
</organism>
<proteinExistence type="predicted"/>
<sequence length="236" mass="27087">MDISFFPTELLHDVIALTLGRYLGDILIAPVSTRSWDAIGTLLHVDYHFRSCTLRVLDALWDGTFTDRKSGHPRNYTHKIEYLRCLAELAQIDPSGVLPPARHVLSMRVNTMPYERIGRYFVVHQARVNIGLASDRREERLELLRQFGMSDLTESFSALPRGLRDRMFSEFADYVVDNLLVRVRAIAFRALVNDAAVFVAHSRLFEVCSQARVPYAHHSRRTPCTGCLQFQREILP</sequence>
<name>A0ACC0UIG4_9AGAM</name>
<accession>A0ACC0UIG4</accession>